<dbReference type="SUPFAM" id="SSF101960">
    <property type="entry name" value="Stabilizer of iron transporter SufD"/>
    <property type="match status" value="1"/>
</dbReference>
<dbReference type="InterPro" id="IPR010231">
    <property type="entry name" value="SUF_FeS_clus_asmbl_SufB"/>
</dbReference>
<comment type="similarity">
    <text evidence="1">Belongs to the iron-sulfur cluster assembly SufBD family.</text>
</comment>
<dbReference type="PANTHER" id="PTHR30508">
    <property type="entry name" value="FES CLUSTER ASSEMBLY PROTEIN SUF"/>
    <property type="match status" value="1"/>
</dbReference>
<dbReference type="InterPro" id="IPR000825">
    <property type="entry name" value="SUF_FeS_clus_asmbl_SufBD_core"/>
</dbReference>
<evidence type="ECO:0000259" key="2">
    <source>
        <dbReference type="Pfam" id="PF01458"/>
    </source>
</evidence>
<organism evidence="4 5">
    <name type="scientific">Paenibacillus albilobatus</name>
    <dbReference type="NCBI Taxonomy" id="2716884"/>
    <lineage>
        <taxon>Bacteria</taxon>
        <taxon>Bacillati</taxon>
        <taxon>Bacillota</taxon>
        <taxon>Bacilli</taxon>
        <taxon>Bacillales</taxon>
        <taxon>Paenibacillaceae</taxon>
        <taxon>Paenibacillus</taxon>
    </lineage>
</organism>
<evidence type="ECO:0000259" key="3">
    <source>
        <dbReference type="Pfam" id="PF19295"/>
    </source>
</evidence>
<dbReference type="Pfam" id="PF19295">
    <property type="entry name" value="SufBD_N"/>
    <property type="match status" value="1"/>
</dbReference>
<dbReference type="Pfam" id="PF01458">
    <property type="entry name" value="SUFBD_core"/>
    <property type="match status" value="1"/>
</dbReference>
<dbReference type="InterPro" id="IPR045595">
    <property type="entry name" value="SufBD_N"/>
</dbReference>
<accession>A0A919XIL6</accession>
<evidence type="ECO:0000256" key="1">
    <source>
        <dbReference type="ARBA" id="ARBA00043967"/>
    </source>
</evidence>
<name>A0A919XIL6_9BACL</name>
<evidence type="ECO:0000313" key="5">
    <source>
        <dbReference type="Proteomes" id="UP000679779"/>
    </source>
</evidence>
<dbReference type="PANTHER" id="PTHR30508:SF1">
    <property type="entry name" value="UPF0051 PROTEIN ABCI8, CHLOROPLASTIC-RELATED"/>
    <property type="match status" value="1"/>
</dbReference>
<dbReference type="InterPro" id="IPR037284">
    <property type="entry name" value="SUF_FeS_clus_asmbl_SufBD_sf"/>
</dbReference>
<dbReference type="NCBIfam" id="TIGR01980">
    <property type="entry name" value="sufB"/>
    <property type="match status" value="1"/>
</dbReference>
<dbReference type="Proteomes" id="UP000679779">
    <property type="component" value="Unassembled WGS sequence"/>
</dbReference>
<dbReference type="AlphaFoldDB" id="A0A919XIL6"/>
<protein>
    <submittedName>
        <fullName evidence="4">Fe-S cluster assembly protein SufB</fullName>
    </submittedName>
</protein>
<reference evidence="4" key="1">
    <citation type="submission" date="2021-03" db="EMBL/GenBank/DDBJ databases">
        <title>Antimicrobial resistance genes in bacteria isolated from Japanese honey, and their potential for conferring macrolide and lincosamide resistance in the American foulbrood pathogen Paenibacillus larvae.</title>
        <authorList>
            <person name="Okamoto M."/>
            <person name="Kumagai M."/>
            <person name="Kanamori H."/>
            <person name="Takamatsu D."/>
        </authorList>
    </citation>
    <scope>NUCLEOTIDE SEQUENCE</scope>
    <source>
        <strain evidence="4">J2TS6</strain>
    </source>
</reference>
<dbReference type="GO" id="GO:0016226">
    <property type="term" value="P:iron-sulfur cluster assembly"/>
    <property type="evidence" value="ECO:0007669"/>
    <property type="project" value="InterPro"/>
</dbReference>
<comment type="caution">
    <text evidence="4">The sequence shown here is derived from an EMBL/GenBank/DDBJ whole genome shotgun (WGS) entry which is preliminary data.</text>
</comment>
<gene>
    <name evidence="4" type="primary">sufB_3</name>
    <name evidence="4" type="ORF">J2TS6_25580</name>
</gene>
<feature type="domain" description="SUF system FeS cluster assembly SufBD core" evidence="2">
    <location>
        <begin position="202"/>
        <end position="436"/>
    </location>
</feature>
<dbReference type="EMBL" id="BORQ01000003">
    <property type="protein sequence ID" value="GIO31417.1"/>
    <property type="molecule type" value="Genomic_DNA"/>
</dbReference>
<evidence type="ECO:0000313" key="4">
    <source>
        <dbReference type="EMBL" id="GIO31417.1"/>
    </source>
</evidence>
<feature type="domain" description="SUF system FeS cluster assembly SufBD N-terminal" evidence="3">
    <location>
        <begin position="45"/>
        <end position="199"/>
    </location>
</feature>
<dbReference type="InterPro" id="IPR055346">
    <property type="entry name" value="Fe-S_cluster_assembly_SufBD"/>
</dbReference>
<sequence>MAKQMPELDDYKYGFKDAHQSVFQTAKGLSRDVVAAISEMKGEPAWMRDFRLKALEQFLAMPVPQWGGNLNDLDFDDIHYYVKPAERQGKTWEEVPTEIKETFDKLGIPEAEQKYLAGVSAQYESEVVYHSMKKELEEQGVIFTDTDTALREHPELFKKYFATVVPPSDNKFAALNSAVWSGGSFVYVPKGVKCEVPLQAYFRINSENMGQFERTLIIADEDSFVHYVEGCTAPIYSTNSLHSAVVEIICRKNSRARYTTIQNWAPNIYNLVTKRAVAEENANMEWVDGNIGSKLTMKYPSVLLKGRGAKGSVLSIAVAGKNQHQDAGAKMYHLAPDTTSTIISKSISKHGGKVTYRGLASFGRNSEGSKSNVKCDTLILDKESTSDTIPYNEIKNDNITLEHEATVSKVSEDQLFYLMSRGLSEAEATQMIVMGFIEPFTKELPMEYAVEMNRLIKFEMEGSIG</sequence>
<dbReference type="RefSeq" id="WP_160043211.1">
    <property type="nucleotide sequence ID" value="NZ_BORQ01000003.1"/>
</dbReference>
<keyword evidence="5" id="KW-1185">Reference proteome</keyword>
<proteinExistence type="inferred from homology"/>